<dbReference type="Gene3D" id="3.40.50.300">
    <property type="entry name" value="P-loop containing nucleotide triphosphate hydrolases"/>
    <property type="match status" value="1"/>
</dbReference>
<comment type="caution">
    <text evidence="1">The sequence shown here is derived from an EMBL/GenBank/DDBJ whole genome shotgun (WGS) entry which is preliminary data.</text>
</comment>
<dbReference type="Proteomes" id="UP000673821">
    <property type="component" value="Unassembled WGS sequence"/>
</dbReference>
<sequence length="1689" mass="189072">MSGGEIAIRGFDYQATVILDEIMTHFGTWGEDGFVRPEGEDDLDLFEGLGPIRNVVHVQIKKPRQNATGELSPSAWTIAEAVGELLPQSIERLARPFCRQVWILGDKVSSDLASVIALGKEAPVQAYLTLIHLLGRNEAMRYEGLGSSARRRIQVWRPSPISGLTIEENVQKMIDAFRLSAGREGLNATELQVYEDAIERLQRSLPSILSRIEIKVSNGLENEVVDRVNARLSAKYRLNPTIVRDTLFRNLRGFVSDISKQHGRSFGSGEFDYEIATVWPEMAPIKVPPELEKDHVHRKDITSALLTSDSKIVEVVGVSGSGKSSLAAEAIERIGKESERNLSYYVEIRKTTRFRDVLAGLTFRLRRFGADFAFDSAVDGTSSNEGAAVRVARALSDLNRPVSIFLDLVEGCCDSEFSRDLCTFVRQIAKGQASCRVIALGQERTLKEFSEFDREALGVIQVDVRGFEFDELLRLASARQSTLSGESLWSLFGRVTKGRSAGLVAARARSIADMSQNLAQQVLDGASPEEMIGRADVERFERISTVALDAAQKLVCFALPFSATEAASAFPNDNVRRAIVEMLDLALLRRYDETSFEMHETVRAGLESYLPLSVSRAAHAELANWYALRQDVPAVVFHLDAADRHSEACAVARDEFLQGRSWSALRDYAVAHQLIFKEEAIGLFAYAKENGQSYFLPEFFKGGASPDVADALIERLRTSSPPESSVDFSWTSNLMQAILYSDSDRLLQLLEYSLEVPATHAGWDQRFGHLQMALSRADIPFQQGCVNLFNRENVDAKRRLLPIFVASGRRDVMRVAFAFLDKNPELLTRDRGGSHNIRLNVVDLARTREFLAALPSRDSAQMLVRRSPLLEPLLGLIWAQRHALRKFCVQLLEDSDPEPTVMQGAARVLAALGEPSLLKLCDGARTLDQATHTFFEFLPVLVPWLANRAEYEKKILDTTVEVKDRMSAIFPVLALGSDIGVLLEKLKLSDSTHASLWEFLILRLAVFRPFSAGISAVAQKIKSSDKDLTLGSLVASFGRLGGTEARRLLLDALDHSDANVRVAAVTTLAQVRDRHALHDLVVRLAIESDVTMAQSLVVAIAASHPKAEVTEQIDWSRVPSARIWRSIIAGRLRDVREVGEIADVATDVSQRWQVRRAAVLAAGRLADQPTLEKIRDSLRMERSPFEGDKTYNLDGHELALNLLSNGLPFLFKKFLDEKAQFIDVVEKQFNQTLPHAVQQGQLPPGQQVAAWMYDQLIAHNFPSTKAGLDALIDRLQIPVVQAALLRSLRMASRYDLIEEEASTAYSAWYLMRCVLELRHNQRNDPSLRERVGAIIAASSWGSSGLMQNLVPDTFGILVSQPVAGQAPASTVTPEVARRKFVEVSVHEIAAALDGSIKLEDSLPLRLVIDSEHRYRELINDLDPENDYVRDATRKPAFLRFTVSGYLVNDGQHNRKENRANLRASLRPVIAAVNHWDVPIPWHSRMLEEDRFDAYAGKFVDCLAACGDLTVFYREMERYEGVLMPSILSSKIRAENIEPVVNESMVPFLARYLGSGHDAFLVGLCTVAGHIESSAVDDVLEGLLARWHSRFNLAAPSVQHNENIDLWVAFHRLSRHPRFDSIRDWDIRLEEILRGLMDGHQRDEVLKTLCRSSRMYRTIETQLFRRWTLTHYRNDIVDILENEADRLFRT</sequence>
<reference evidence="1 2" key="1">
    <citation type="submission" date="2021-02" db="EMBL/GenBank/DDBJ databases">
        <authorList>
            <person name="Vanwijnsberghe S."/>
        </authorList>
    </citation>
    <scope>NUCLEOTIDE SEQUENCE [LARGE SCALE GENOMIC DNA]</scope>
    <source>
        <strain evidence="1 2">R-69776</strain>
    </source>
</reference>
<gene>
    <name evidence="1" type="ORF">R69776_01679</name>
</gene>
<keyword evidence="2" id="KW-1185">Reference proteome</keyword>
<proteinExistence type="predicted"/>
<dbReference type="InterPro" id="IPR027417">
    <property type="entry name" value="P-loop_NTPase"/>
</dbReference>
<name>A0ABM8QZ49_9BURK</name>
<evidence type="ECO:0008006" key="3">
    <source>
        <dbReference type="Google" id="ProtNLM"/>
    </source>
</evidence>
<organism evidence="1 2">
    <name type="scientific">Paraburkholderia nemoris</name>
    <dbReference type="NCBI Taxonomy" id="2793076"/>
    <lineage>
        <taxon>Bacteria</taxon>
        <taxon>Pseudomonadati</taxon>
        <taxon>Pseudomonadota</taxon>
        <taxon>Betaproteobacteria</taxon>
        <taxon>Burkholderiales</taxon>
        <taxon>Burkholderiaceae</taxon>
        <taxon>Paraburkholderia</taxon>
    </lineage>
</organism>
<dbReference type="InterPro" id="IPR011989">
    <property type="entry name" value="ARM-like"/>
</dbReference>
<accession>A0ABM8QZ49</accession>
<evidence type="ECO:0000313" key="2">
    <source>
        <dbReference type="Proteomes" id="UP000673821"/>
    </source>
</evidence>
<evidence type="ECO:0000313" key="1">
    <source>
        <dbReference type="EMBL" id="CAE6724213.1"/>
    </source>
</evidence>
<dbReference type="EMBL" id="CAJNBH010000004">
    <property type="protein sequence ID" value="CAE6724213.1"/>
    <property type="molecule type" value="Genomic_DNA"/>
</dbReference>
<dbReference type="InterPro" id="IPR016024">
    <property type="entry name" value="ARM-type_fold"/>
</dbReference>
<protein>
    <recommendedName>
        <fullName evidence="3">NACHT domain-containing protein</fullName>
    </recommendedName>
</protein>
<dbReference type="Gene3D" id="1.25.10.10">
    <property type="entry name" value="Leucine-rich Repeat Variant"/>
    <property type="match status" value="1"/>
</dbReference>
<dbReference type="SUPFAM" id="SSF48371">
    <property type="entry name" value="ARM repeat"/>
    <property type="match status" value="1"/>
</dbReference>
<dbReference type="RefSeq" id="WP_200658280.1">
    <property type="nucleotide sequence ID" value="NZ_CAJNBH010000004.1"/>
</dbReference>
<dbReference type="SUPFAM" id="SSF52540">
    <property type="entry name" value="P-loop containing nucleoside triphosphate hydrolases"/>
    <property type="match status" value="1"/>
</dbReference>